<protein>
    <submittedName>
        <fullName evidence="2">Uncharacterized protein</fullName>
    </submittedName>
</protein>
<evidence type="ECO:0000313" key="3">
    <source>
        <dbReference type="Proteomes" id="UP000828390"/>
    </source>
</evidence>
<evidence type="ECO:0000313" key="2">
    <source>
        <dbReference type="EMBL" id="KAH3856698.1"/>
    </source>
</evidence>
<dbReference type="Proteomes" id="UP000828390">
    <property type="component" value="Unassembled WGS sequence"/>
</dbReference>
<reference evidence="2" key="2">
    <citation type="submission" date="2020-11" db="EMBL/GenBank/DDBJ databases">
        <authorList>
            <person name="McCartney M.A."/>
            <person name="Auch B."/>
            <person name="Kono T."/>
            <person name="Mallez S."/>
            <person name="Becker A."/>
            <person name="Gohl D.M."/>
            <person name="Silverstein K.A.T."/>
            <person name="Koren S."/>
            <person name="Bechman K.B."/>
            <person name="Herman A."/>
            <person name="Abrahante J.E."/>
            <person name="Garbe J."/>
        </authorList>
    </citation>
    <scope>NUCLEOTIDE SEQUENCE</scope>
    <source>
        <strain evidence="2">Duluth1</strain>
        <tissue evidence="2">Whole animal</tissue>
    </source>
</reference>
<sequence length="567" mass="62235">MHHTIKAHQSCELLCPWCIKAEHLFRYPADLSRHTQHQHLEVYHSLPPRTLTAANCFYFSKVPAQYMELFVAVSVFTSLEAQFAMKSVAQWCTGRTPGASHWMTGWQLAKSTSTNPQISSSSVIASSSQKTTDHSKTPSSTTLPPSFPLILKSIDISNGAVKIFVSSETHLYQVRLLQQARSRPEVIGRIVTPSATTVEMFIAPPAAKFELCPDDEARKHISKLLAIDANDLTTVRQMPYTLKRSLPIHTTHIAKKICASSLPPSHPPTHPSKTPSITPIPQPVSPVSDRSQSSTSSLHDLKTPSPCSLGSPSPIDLENTTPSTNVHAASSTHTTTTDSSTTAAATIPQVSPLFYRPPPDCSTPLLYVPSSCATPSYHPTTMTSFRPVQARVRFAPPTVPSSPSAPIYIPTPKNNDLQQMARSLLSTGNMPVLPPAPREWSLVPDESIHLTPCLSWPPKNWTSFSPEEKGVLTEYAAGALEMASGTHPIQRQVLLYKYSYLSLTGAMIPPNKDTQMIFFNFKTVRDIALGISTFPKEFQKQFLECLQPLSPVVMVKFAAVPLRLTSE</sequence>
<keyword evidence="3" id="KW-1185">Reference proteome</keyword>
<evidence type="ECO:0000256" key="1">
    <source>
        <dbReference type="SAM" id="MobiDB-lite"/>
    </source>
</evidence>
<feature type="compositionally biased region" description="Low complexity" evidence="1">
    <location>
        <begin position="113"/>
        <end position="128"/>
    </location>
</feature>
<gene>
    <name evidence="2" type="ORF">DPMN_099291</name>
</gene>
<accession>A0A9D4LFB6</accession>
<reference evidence="2" key="1">
    <citation type="journal article" date="2019" name="bioRxiv">
        <title>The Genome of the Zebra Mussel, Dreissena polymorpha: A Resource for Invasive Species Research.</title>
        <authorList>
            <person name="McCartney M.A."/>
            <person name="Auch B."/>
            <person name="Kono T."/>
            <person name="Mallez S."/>
            <person name="Zhang Y."/>
            <person name="Obille A."/>
            <person name="Becker A."/>
            <person name="Abrahante J.E."/>
            <person name="Garbe J."/>
            <person name="Badalamenti J.P."/>
            <person name="Herman A."/>
            <person name="Mangelson H."/>
            <person name="Liachko I."/>
            <person name="Sullivan S."/>
            <person name="Sone E.D."/>
            <person name="Koren S."/>
            <person name="Silverstein K.A.T."/>
            <person name="Beckman K.B."/>
            <person name="Gohl D.M."/>
        </authorList>
    </citation>
    <scope>NUCLEOTIDE SEQUENCE</scope>
    <source>
        <strain evidence="2">Duluth1</strain>
        <tissue evidence="2">Whole animal</tissue>
    </source>
</reference>
<feature type="region of interest" description="Disordered" evidence="1">
    <location>
        <begin position="113"/>
        <end position="142"/>
    </location>
</feature>
<feature type="compositionally biased region" description="Polar residues" evidence="1">
    <location>
        <begin position="288"/>
        <end position="298"/>
    </location>
</feature>
<feature type="region of interest" description="Disordered" evidence="1">
    <location>
        <begin position="259"/>
        <end position="342"/>
    </location>
</feature>
<comment type="caution">
    <text evidence="2">The sequence shown here is derived from an EMBL/GenBank/DDBJ whole genome shotgun (WGS) entry which is preliminary data.</text>
</comment>
<feature type="compositionally biased region" description="Low complexity" evidence="1">
    <location>
        <begin position="323"/>
        <end position="342"/>
    </location>
</feature>
<proteinExistence type="predicted"/>
<name>A0A9D4LFB6_DREPO</name>
<dbReference type="EMBL" id="JAIWYP010000003">
    <property type="protein sequence ID" value="KAH3856698.1"/>
    <property type="molecule type" value="Genomic_DNA"/>
</dbReference>
<organism evidence="2 3">
    <name type="scientific">Dreissena polymorpha</name>
    <name type="common">Zebra mussel</name>
    <name type="synonym">Mytilus polymorpha</name>
    <dbReference type="NCBI Taxonomy" id="45954"/>
    <lineage>
        <taxon>Eukaryota</taxon>
        <taxon>Metazoa</taxon>
        <taxon>Spiralia</taxon>
        <taxon>Lophotrochozoa</taxon>
        <taxon>Mollusca</taxon>
        <taxon>Bivalvia</taxon>
        <taxon>Autobranchia</taxon>
        <taxon>Heteroconchia</taxon>
        <taxon>Euheterodonta</taxon>
        <taxon>Imparidentia</taxon>
        <taxon>Neoheterodontei</taxon>
        <taxon>Myida</taxon>
        <taxon>Dreissenoidea</taxon>
        <taxon>Dreissenidae</taxon>
        <taxon>Dreissena</taxon>
    </lineage>
</organism>
<dbReference type="AlphaFoldDB" id="A0A9D4LFB6"/>